<comment type="subcellular location">
    <subcellularLocation>
        <location evidence="1">Membrane</location>
    </subcellularLocation>
</comment>
<dbReference type="InterPro" id="IPR036771">
    <property type="entry name" value="ATPsynth_dsu/esu_N"/>
</dbReference>
<dbReference type="InterPro" id="IPR024037">
    <property type="entry name" value="Alt_ATP_synth_F1_esu"/>
</dbReference>
<dbReference type="CDD" id="cd12152">
    <property type="entry name" value="F1-ATPase_delta"/>
    <property type="match status" value="1"/>
</dbReference>
<accession>A0A832SD40</accession>
<dbReference type="GO" id="GO:0046933">
    <property type="term" value="F:proton-transporting ATP synthase activity, rotational mechanism"/>
    <property type="evidence" value="ECO:0007669"/>
    <property type="project" value="InterPro"/>
</dbReference>
<reference evidence="7" key="1">
    <citation type="journal article" date="2020" name="bioRxiv">
        <title>A rank-normalized archaeal taxonomy based on genome phylogeny resolves widespread incomplete and uneven classifications.</title>
        <authorList>
            <person name="Rinke C."/>
            <person name="Chuvochina M."/>
            <person name="Mussig A.J."/>
            <person name="Chaumeil P.-A."/>
            <person name="Waite D.W."/>
            <person name="Whitman W.B."/>
            <person name="Parks D.H."/>
            <person name="Hugenholtz P."/>
        </authorList>
    </citation>
    <scope>NUCLEOTIDE SEQUENCE</scope>
    <source>
        <strain evidence="7">UBA8876</strain>
    </source>
</reference>
<proteinExistence type="inferred from homology"/>
<keyword evidence="5" id="KW-0472">Membrane</keyword>
<name>A0A832SD40_9EURY</name>
<protein>
    <submittedName>
        <fullName evidence="7">F0F1 ATP synthase subunit epsilon</fullName>
    </submittedName>
</protein>
<feature type="domain" description="ATP synthase F1 complex delta/epsilon subunit N-terminal" evidence="6">
    <location>
        <begin position="1"/>
        <end position="81"/>
    </location>
</feature>
<comment type="caution">
    <text evidence="7">The sequence shown here is derived from an EMBL/GenBank/DDBJ whole genome shotgun (WGS) entry which is preliminary data.</text>
</comment>
<evidence type="ECO:0000256" key="3">
    <source>
        <dbReference type="ARBA" id="ARBA00022448"/>
    </source>
</evidence>
<evidence type="ECO:0000259" key="6">
    <source>
        <dbReference type="Pfam" id="PF02823"/>
    </source>
</evidence>
<evidence type="ECO:0000256" key="2">
    <source>
        <dbReference type="ARBA" id="ARBA00005712"/>
    </source>
</evidence>
<keyword evidence="4" id="KW-0406">Ion transport</keyword>
<dbReference type="Gene3D" id="2.60.15.10">
    <property type="entry name" value="F0F1 ATP synthase delta/epsilon subunit, N-terminal"/>
    <property type="match status" value="1"/>
</dbReference>
<dbReference type="NCBIfam" id="TIGR03166">
    <property type="entry name" value="alt_F1F0_F1_eps"/>
    <property type="match status" value="1"/>
</dbReference>
<dbReference type="NCBIfam" id="NF004871">
    <property type="entry name" value="PRK06228.1"/>
    <property type="match status" value="1"/>
</dbReference>
<dbReference type="EMBL" id="DUJU01000140">
    <property type="protein sequence ID" value="HIH94754.1"/>
    <property type="molecule type" value="Genomic_DNA"/>
</dbReference>
<dbReference type="InterPro" id="IPR001469">
    <property type="entry name" value="ATP_synth_F1_dsu/esu"/>
</dbReference>
<evidence type="ECO:0000256" key="5">
    <source>
        <dbReference type="ARBA" id="ARBA00023136"/>
    </source>
</evidence>
<dbReference type="Proteomes" id="UP000600774">
    <property type="component" value="Unassembled WGS sequence"/>
</dbReference>
<gene>
    <name evidence="7" type="ORF">HA338_12260</name>
</gene>
<dbReference type="SUPFAM" id="SSF51344">
    <property type="entry name" value="Epsilon subunit of F1F0-ATP synthase N-terminal domain"/>
    <property type="match status" value="1"/>
</dbReference>
<dbReference type="GO" id="GO:0045259">
    <property type="term" value="C:proton-transporting ATP synthase complex"/>
    <property type="evidence" value="ECO:0007669"/>
    <property type="project" value="InterPro"/>
</dbReference>
<organism evidence="7 8">
    <name type="scientific">Methanosarcina acetivorans</name>
    <dbReference type="NCBI Taxonomy" id="2214"/>
    <lineage>
        <taxon>Archaea</taxon>
        <taxon>Methanobacteriati</taxon>
        <taxon>Methanobacteriota</taxon>
        <taxon>Stenosarchaea group</taxon>
        <taxon>Methanomicrobia</taxon>
        <taxon>Methanosarcinales</taxon>
        <taxon>Methanosarcinaceae</taxon>
        <taxon>Methanosarcina</taxon>
    </lineage>
</organism>
<evidence type="ECO:0000256" key="4">
    <source>
        <dbReference type="ARBA" id="ARBA00023065"/>
    </source>
</evidence>
<dbReference type="AlphaFoldDB" id="A0A832SD40"/>
<evidence type="ECO:0000313" key="7">
    <source>
        <dbReference type="EMBL" id="HIH94754.1"/>
    </source>
</evidence>
<dbReference type="InterPro" id="IPR020546">
    <property type="entry name" value="ATP_synth_F1_dsu/esu_N"/>
</dbReference>
<dbReference type="Pfam" id="PF02823">
    <property type="entry name" value="ATP-synt_DE_N"/>
    <property type="match status" value="1"/>
</dbReference>
<evidence type="ECO:0000313" key="8">
    <source>
        <dbReference type="Proteomes" id="UP000600774"/>
    </source>
</evidence>
<comment type="similarity">
    <text evidence="2">Belongs to the ATPase epsilon chain family.</text>
</comment>
<evidence type="ECO:0000256" key="1">
    <source>
        <dbReference type="ARBA" id="ARBA00004370"/>
    </source>
</evidence>
<keyword evidence="3" id="KW-0813">Transport</keyword>
<sequence length="129" mass="14438">MNLKILLPFQVFAEKKGVSRIVAETREGSFGLLPHRLDCVAALEPGIFIYETEAEGEVYVAVDEGILIKAGKDVLVSVRSAIVGTDLSQLREAVEREFLTLDESEKKIRSVMTKLEIGLMRRLAEFRND</sequence>